<feature type="signal peptide" evidence="1">
    <location>
        <begin position="1"/>
        <end position="24"/>
    </location>
</feature>
<keyword evidence="3" id="KW-1185">Reference proteome</keyword>
<evidence type="ECO:0000313" key="2">
    <source>
        <dbReference type="EMBL" id="ADP70145.1"/>
    </source>
</evidence>
<gene>
    <name evidence="2" type="ordered locus">Rvan_0869</name>
</gene>
<dbReference type="Pfam" id="PF09912">
    <property type="entry name" value="DUF2141"/>
    <property type="match status" value="1"/>
</dbReference>
<dbReference type="RefSeq" id="WP_013418549.1">
    <property type="nucleotide sequence ID" value="NC_014664.1"/>
</dbReference>
<dbReference type="Proteomes" id="UP000001399">
    <property type="component" value="Chromosome"/>
</dbReference>
<dbReference type="PROSITE" id="PS51257">
    <property type="entry name" value="PROKAR_LIPOPROTEIN"/>
    <property type="match status" value="1"/>
</dbReference>
<keyword evidence="1" id="KW-0732">Signal</keyword>
<dbReference type="InterPro" id="IPR018673">
    <property type="entry name" value="DUF2141"/>
</dbReference>
<sequence length="150" mass="15294">MSVRILPAAAAAFLGCGLASAAAAADLTIAIDGLRSDKGEVKLCVFSAETSNKAAFPDCVTGRPVKQGSAVIRGGKVVVTYSSLKPGVYAVASIHDENGDGKLGTNLVGIPTEGIGVSNNPTLFGKPDFAKSAFEIAGNTRIAITAKYFF</sequence>
<protein>
    <recommendedName>
        <fullName evidence="4">DUF2141 domain-containing protein</fullName>
    </recommendedName>
</protein>
<name>E3I1S6_RHOVT</name>
<dbReference type="HOGENOM" id="CLU_125018_0_1_5"/>
<dbReference type="AlphaFoldDB" id="E3I1S6"/>
<accession>E3I1S6</accession>
<reference evidence="3" key="1">
    <citation type="journal article" date="2011" name="J. Bacteriol.">
        <title>Genome sequences of eight morphologically diverse alphaproteobacteria.</title>
        <authorList>
            <consortium name="US DOE Joint Genome Institute"/>
            <person name="Brown P.J."/>
            <person name="Kysela D.T."/>
            <person name="Buechlein A."/>
            <person name="Hemmerich C."/>
            <person name="Brun Y.V."/>
        </authorList>
    </citation>
    <scope>NUCLEOTIDE SEQUENCE [LARGE SCALE GENOMIC DNA]</scope>
    <source>
        <strain evidence="3">ATCC 17100 / ATH 3.1.1 / DSM 162 / LMG 4299</strain>
    </source>
</reference>
<dbReference type="EMBL" id="CP002292">
    <property type="protein sequence ID" value="ADP70145.1"/>
    <property type="molecule type" value="Genomic_DNA"/>
</dbReference>
<dbReference type="OrthoDB" id="9788332at2"/>
<feature type="chain" id="PRO_5003170721" description="DUF2141 domain-containing protein" evidence="1">
    <location>
        <begin position="25"/>
        <end position="150"/>
    </location>
</feature>
<evidence type="ECO:0000256" key="1">
    <source>
        <dbReference type="SAM" id="SignalP"/>
    </source>
</evidence>
<evidence type="ECO:0008006" key="4">
    <source>
        <dbReference type="Google" id="ProtNLM"/>
    </source>
</evidence>
<evidence type="ECO:0000313" key="3">
    <source>
        <dbReference type="Proteomes" id="UP000001399"/>
    </source>
</evidence>
<organism evidence="2 3">
    <name type="scientific">Rhodomicrobium vannielii (strain ATCC 17100 / DSM 162 / LMG 4299 / NCIMB 10020 / ATH 3.1.1)</name>
    <dbReference type="NCBI Taxonomy" id="648757"/>
    <lineage>
        <taxon>Bacteria</taxon>
        <taxon>Pseudomonadati</taxon>
        <taxon>Pseudomonadota</taxon>
        <taxon>Alphaproteobacteria</taxon>
        <taxon>Hyphomicrobiales</taxon>
        <taxon>Hyphomicrobiaceae</taxon>
        <taxon>Rhodomicrobium</taxon>
    </lineage>
</organism>
<dbReference type="KEGG" id="rva:Rvan_0869"/>
<dbReference type="eggNOG" id="COG4704">
    <property type="taxonomic scope" value="Bacteria"/>
</dbReference>
<proteinExistence type="predicted"/>